<dbReference type="PROSITE" id="PS51857">
    <property type="entry name" value="CSD_2"/>
    <property type="match status" value="1"/>
</dbReference>
<dbReference type="Pfam" id="PF00313">
    <property type="entry name" value="CSD"/>
    <property type="match status" value="1"/>
</dbReference>
<evidence type="ECO:0000313" key="5">
    <source>
        <dbReference type="EMBL" id="MBB4846104.1"/>
    </source>
</evidence>
<dbReference type="GO" id="GO:0043488">
    <property type="term" value="P:regulation of mRNA stability"/>
    <property type="evidence" value="ECO:0007669"/>
    <property type="project" value="TreeGrafter"/>
</dbReference>
<comment type="subcellular location">
    <subcellularLocation>
        <location evidence="2">Cytoplasm</location>
    </subcellularLocation>
</comment>
<dbReference type="InterPro" id="IPR002059">
    <property type="entry name" value="CSP_DNA-bd"/>
</dbReference>
<reference evidence="5 6" key="1">
    <citation type="submission" date="2020-08" db="EMBL/GenBank/DDBJ databases">
        <title>Functional genomics of gut bacteria from endangered species of beetles.</title>
        <authorList>
            <person name="Carlos-Shanley C."/>
        </authorList>
    </citation>
    <scope>NUCLEOTIDE SEQUENCE [LARGE SCALE GENOMIC DNA]</scope>
    <source>
        <strain evidence="5 6">S00239</strain>
    </source>
</reference>
<proteinExistence type="predicted"/>
<dbReference type="Gene3D" id="2.40.50.140">
    <property type="entry name" value="Nucleic acid-binding proteins"/>
    <property type="match status" value="1"/>
</dbReference>
<keyword evidence="3" id="KW-0812">Transmembrane</keyword>
<feature type="transmembrane region" description="Helical" evidence="3">
    <location>
        <begin position="178"/>
        <end position="199"/>
    </location>
</feature>
<dbReference type="InterPro" id="IPR010718">
    <property type="entry name" value="DUF1294"/>
</dbReference>
<dbReference type="Proteomes" id="UP000562027">
    <property type="component" value="Unassembled WGS sequence"/>
</dbReference>
<dbReference type="GO" id="GO:0005829">
    <property type="term" value="C:cytosol"/>
    <property type="evidence" value="ECO:0007669"/>
    <property type="project" value="UniProtKB-ARBA"/>
</dbReference>
<dbReference type="PROSITE" id="PS00352">
    <property type="entry name" value="CSD_1"/>
    <property type="match status" value="1"/>
</dbReference>
<gene>
    <name evidence="5" type="ORF">HNP55_004658</name>
</gene>
<comment type="caution">
    <text evidence="5">The sequence shown here is derived from an EMBL/GenBank/DDBJ whole genome shotgun (WGS) entry which is preliminary data.</text>
</comment>
<dbReference type="PANTHER" id="PTHR12962">
    <property type="entry name" value="CALCIUM-REGULATED HEAT STABLE PROTEIN CRHSP-24-RELATED"/>
    <property type="match status" value="1"/>
</dbReference>
<dbReference type="RefSeq" id="WP_184304641.1">
    <property type="nucleotide sequence ID" value="NZ_JACHLP010000014.1"/>
</dbReference>
<keyword evidence="3" id="KW-1133">Transmembrane helix</keyword>
<feature type="transmembrane region" description="Helical" evidence="3">
    <location>
        <begin position="114"/>
        <end position="133"/>
    </location>
</feature>
<dbReference type="SUPFAM" id="SSF50249">
    <property type="entry name" value="Nucleic acid-binding proteins"/>
    <property type="match status" value="1"/>
</dbReference>
<keyword evidence="3" id="KW-0472">Membrane</keyword>
<dbReference type="InterPro" id="IPR052069">
    <property type="entry name" value="Ca-reg_mRNA-binding_domain"/>
</dbReference>
<organism evidence="5 6">
    <name type="scientific">Roseateles oligotrophus</name>
    <dbReference type="NCBI Taxonomy" id="1769250"/>
    <lineage>
        <taxon>Bacteria</taxon>
        <taxon>Pseudomonadati</taxon>
        <taxon>Pseudomonadota</taxon>
        <taxon>Betaproteobacteria</taxon>
        <taxon>Burkholderiales</taxon>
        <taxon>Sphaerotilaceae</taxon>
        <taxon>Roseateles</taxon>
    </lineage>
</organism>
<dbReference type="PANTHER" id="PTHR12962:SF1">
    <property type="entry name" value="COLD SHOCK DOMAIN-CONTAINING PROTEIN CG9705"/>
    <property type="match status" value="1"/>
</dbReference>
<dbReference type="InterPro" id="IPR012340">
    <property type="entry name" value="NA-bd_OB-fold"/>
</dbReference>
<keyword evidence="6" id="KW-1185">Reference proteome</keyword>
<dbReference type="CDD" id="cd04458">
    <property type="entry name" value="CSP_CDS"/>
    <property type="match status" value="1"/>
</dbReference>
<evidence type="ECO:0000259" key="4">
    <source>
        <dbReference type="PROSITE" id="PS51857"/>
    </source>
</evidence>
<sequence length="204" mass="22451">MRLDGNLKTWNDDRGYGFIQPAQGGQDIFVHIKAFPGGSGRPVVGQALTFEVEVGPNGQKRARSVQYPVRSRIARPVATPRPEAPAPWSLPRLLIVPLFAGIWLYVATRWPVNPLSFALYSGVSVLAFLTYGFDKAAARRRRWRTSESTLHLLGLAGGWPGALLAQQLLRHKSSKPNFIAVFWLTVAANIAAFVAWHAALQGKL</sequence>
<feature type="domain" description="CSD" evidence="4">
    <location>
        <begin position="2"/>
        <end position="67"/>
    </location>
</feature>
<name>A0A840LBW1_9BURK</name>
<feature type="transmembrane region" description="Helical" evidence="3">
    <location>
        <begin position="90"/>
        <end position="108"/>
    </location>
</feature>
<dbReference type="InterPro" id="IPR011129">
    <property type="entry name" value="CSD"/>
</dbReference>
<accession>A0A840LBW1</accession>
<dbReference type="EMBL" id="JACHLP010000014">
    <property type="protein sequence ID" value="MBB4846104.1"/>
    <property type="molecule type" value="Genomic_DNA"/>
</dbReference>
<dbReference type="InterPro" id="IPR019844">
    <property type="entry name" value="CSD_CS"/>
</dbReference>
<evidence type="ECO:0000313" key="6">
    <source>
        <dbReference type="Proteomes" id="UP000562027"/>
    </source>
</evidence>
<evidence type="ECO:0000256" key="3">
    <source>
        <dbReference type="SAM" id="Phobius"/>
    </source>
</evidence>
<dbReference type="SMART" id="SM00357">
    <property type="entry name" value="CSP"/>
    <property type="match status" value="1"/>
</dbReference>
<evidence type="ECO:0000256" key="2">
    <source>
        <dbReference type="RuleBase" id="RU000408"/>
    </source>
</evidence>
<keyword evidence="1" id="KW-0597">Phosphoprotein</keyword>
<protein>
    <submittedName>
        <fullName evidence="5">Uncharacterized membrane protein YsdA (DUF1294 family)/cold shock CspA family protein</fullName>
    </submittedName>
</protein>
<evidence type="ECO:0000256" key="1">
    <source>
        <dbReference type="ARBA" id="ARBA00022553"/>
    </source>
</evidence>
<dbReference type="PRINTS" id="PR00050">
    <property type="entry name" value="COLDSHOCK"/>
</dbReference>
<dbReference type="Pfam" id="PF06961">
    <property type="entry name" value="DUF1294"/>
    <property type="match status" value="1"/>
</dbReference>
<dbReference type="AlphaFoldDB" id="A0A840LBW1"/>
<dbReference type="GO" id="GO:0003730">
    <property type="term" value="F:mRNA 3'-UTR binding"/>
    <property type="evidence" value="ECO:0007669"/>
    <property type="project" value="TreeGrafter"/>
</dbReference>